<evidence type="ECO:0000313" key="5">
    <source>
        <dbReference type="EMBL" id="CEO44854.1"/>
    </source>
</evidence>
<evidence type="ECO:0000256" key="2">
    <source>
        <dbReference type="ARBA" id="ARBA00022801"/>
    </source>
</evidence>
<comment type="similarity">
    <text evidence="1 3">Belongs to the type-B carboxylesterase/lipase family.</text>
</comment>
<dbReference type="InterPro" id="IPR002018">
    <property type="entry name" value="CarbesteraseB"/>
</dbReference>
<evidence type="ECO:0000256" key="1">
    <source>
        <dbReference type="ARBA" id="ARBA00005964"/>
    </source>
</evidence>
<dbReference type="PANTHER" id="PTHR11559">
    <property type="entry name" value="CARBOXYLESTERASE"/>
    <property type="match status" value="1"/>
</dbReference>
<gene>
    <name evidence="5" type="ORF">BN869_000000909_1</name>
</gene>
<organism evidence="5">
    <name type="scientific">Bionectria ochroleuca</name>
    <name type="common">Gliocladium roseum</name>
    <dbReference type="NCBI Taxonomy" id="29856"/>
    <lineage>
        <taxon>Eukaryota</taxon>
        <taxon>Fungi</taxon>
        <taxon>Dikarya</taxon>
        <taxon>Ascomycota</taxon>
        <taxon>Pezizomycotina</taxon>
        <taxon>Sordariomycetes</taxon>
        <taxon>Hypocreomycetidae</taxon>
        <taxon>Hypocreales</taxon>
        <taxon>Bionectriaceae</taxon>
        <taxon>Clonostachys</taxon>
    </lineage>
</organism>
<dbReference type="PROSITE" id="PS00122">
    <property type="entry name" value="CARBOXYLESTERASE_B_1"/>
    <property type="match status" value="1"/>
</dbReference>
<dbReference type="SUPFAM" id="SSF53474">
    <property type="entry name" value="alpha/beta-Hydrolases"/>
    <property type="match status" value="1"/>
</dbReference>
<dbReference type="InterPro" id="IPR050309">
    <property type="entry name" value="Type-B_Carboxylest/Lipase"/>
</dbReference>
<evidence type="ECO:0000256" key="3">
    <source>
        <dbReference type="RuleBase" id="RU361235"/>
    </source>
</evidence>
<dbReference type="EMBL" id="CDPU01000001">
    <property type="protein sequence ID" value="CEO44854.1"/>
    <property type="molecule type" value="Genomic_DNA"/>
</dbReference>
<name>A0A0B7JJL5_BIOOC</name>
<proteinExistence type="inferred from homology"/>
<dbReference type="AlphaFoldDB" id="A0A0B7JJL5"/>
<dbReference type="ESTHER" id="biooc-a0a0b7jjl5">
    <property type="family name" value="Fungal_carboxylesterase_lipase"/>
</dbReference>
<keyword evidence="2 3" id="KW-0378">Hydrolase</keyword>
<reference evidence="5" key="1">
    <citation type="submission" date="2015-01" db="EMBL/GenBank/DDBJ databases">
        <authorList>
            <person name="Durling Mikael"/>
        </authorList>
    </citation>
    <scope>NUCLEOTIDE SEQUENCE</scope>
</reference>
<evidence type="ECO:0000259" key="4">
    <source>
        <dbReference type="Pfam" id="PF00135"/>
    </source>
</evidence>
<accession>A0A0B7JJL5</accession>
<sequence>MTHSQYPNISPSPEVRIDSGALSGLLFPNNTRAFLGIPYAAPPVGDLRWRPPQRPESWENVRPAVKFGPSSLQFPLPQNSIYYGGESEFSEDCLYLNIYTGSSGDDRPVLVWFHFGAFIFGSSSNPLYDGTSLATEGLTVVTVNYRLGRLGFLAHPELSDESSHKTSGNYGIMDQIAALEWVQRNIKAFGGDPNNVTIGGASAGGASVHILRCSPLAKGLFSKAICESGPGVAPALDGHGHLAAYTTLASGVKAGVDLLATVGVSSIAELRKTPAKTIMAAYLPRAKGQWKSEMWHGSTSLSLFDTANPIVDGYVLPESPLATLLSGRMADVPLLAGNSVDEATSLPHLDSLAEYRAYAKETFSKQEEEFLRLYPASADSEVRSACLNLLGDQVFVWPTWISAEIQAAKMSSPVWYYRFARAPPITRETAEGSSAGVFHCAGVPYAFGNLNHWKDWDWTDADKALSKDMLETWVRFMTSGNPNATDMESGTWPALSSTRNKIKIWDFKPRIEVLESRFDQMSAFWKAHYGVNNHLSTQ</sequence>
<dbReference type="Gene3D" id="3.40.50.1820">
    <property type="entry name" value="alpha/beta hydrolase"/>
    <property type="match status" value="1"/>
</dbReference>
<dbReference type="Pfam" id="PF00135">
    <property type="entry name" value="COesterase"/>
    <property type="match status" value="1"/>
</dbReference>
<protein>
    <recommendedName>
        <fullName evidence="3">Carboxylic ester hydrolase</fullName>
        <ecNumber evidence="3">3.1.1.-</ecNumber>
    </recommendedName>
</protein>
<dbReference type="InterPro" id="IPR029058">
    <property type="entry name" value="AB_hydrolase_fold"/>
</dbReference>
<dbReference type="EC" id="3.1.1.-" evidence="3"/>
<dbReference type="InterPro" id="IPR019826">
    <property type="entry name" value="Carboxylesterase_B_AS"/>
</dbReference>
<feature type="domain" description="Carboxylesterase type B" evidence="4">
    <location>
        <begin position="12"/>
        <end position="502"/>
    </location>
</feature>
<dbReference type="GO" id="GO:0016787">
    <property type="term" value="F:hydrolase activity"/>
    <property type="evidence" value="ECO:0007669"/>
    <property type="project" value="UniProtKB-KW"/>
</dbReference>